<dbReference type="InterPro" id="IPR001647">
    <property type="entry name" value="HTH_TetR"/>
</dbReference>
<name>A0A2V5KBM0_9BACL</name>
<keyword evidence="1 2" id="KW-0238">DNA-binding</keyword>
<dbReference type="AlphaFoldDB" id="A0A2V5KBM0"/>
<evidence type="ECO:0000256" key="1">
    <source>
        <dbReference type="ARBA" id="ARBA00023125"/>
    </source>
</evidence>
<comment type="caution">
    <text evidence="4">The sequence shown here is derived from an EMBL/GenBank/DDBJ whole genome shotgun (WGS) entry which is preliminary data.</text>
</comment>
<protein>
    <recommendedName>
        <fullName evidence="3">HTH tetR-type domain-containing protein</fullName>
    </recommendedName>
</protein>
<dbReference type="RefSeq" id="WP_110837999.1">
    <property type="nucleotide sequence ID" value="NZ_QJVJ01000001.1"/>
</dbReference>
<evidence type="ECO:0000259" key="3">
    <source>
        <dbReference type="PROSITE" id="PS50977"/>
    </source>
</evidence>
<dbReference type="EMBL" id="QJVJ01000001">
    <property type="protein sequence ID" value="PYI56959.1"/>
    <property type="molecule type" value="Genomic_DNA"/>
</dbReference>
<dbReference type="InterPro" id="IPR050624">
    <property type="entry name" value="HTH-type_Tx_Regulator"/>
</dbReference>
<dbReference type="InterPro" id="IPR036271">
    <property type="entry name" value="Tet_transcr_reg_TetR-rel_C_sf"/>
</dbReference>
<evidence type="ECO:0000313" key="5">
    <source>
        <dbReference type="Proteomes" id="UP000247476"/>
    </source>
</evidence>
<evidence type="ECO:0000313" key="4">
    <source>
        <dbReference type="EMBL" id="PYI56959.1"/>
    </source>
</evidence>
<gene>
    <name evidence="4" type="ORF">DLM86_00475</name>
</gene>
<keyword evidence="5" id="KW-1185">Reference proteome</keyword>
<dbReference type="PANTHER" id="PTHR43479">
    <property type="entry name" value="ACREF/ENVCD OPERON REPRESSOR-RELATED"/>
    <property type="match status" value="1"/>
</dbReference>
<reference evidence="4 5" key="1">
    <citation type="submission" date="2018-05" db="EMBL/GenBank/DDBJ databases">
        <title>Paenibacillus flagellatus sp. nov., isolated from selenium mineral soil.</title>
        <authorList>
            <person name="Dai X."/>
        </authorList>
    </citation>
    <scope>NUCLEOTIDE SEQUENCE [LARGE SCALE GENOMIC DNA]</scope>
    <source>
        <strain evidence="4 5">DXL2</strain>
    </source>
</reference>
<feature type="DNA-binding region" description="H-T-H motif" evidence="2">
    <location>
        <begin position="34"/>
        <end position="53"/>
    </location>
</feature>
<proteinExistence type="predicted"/>
<dbReference type="Pfam" id="PF00440">
    <property type="entry name" value="TetR_N"/>
    <property type="match status" value="1"/>
</dbReference>
<sequence length="204" mass="23827">MPHATFFNLPEAKRELIVNHAVEEFYQAGYEKASISKIVERSKIAKGSFYQYFENKDDLYLYLIERIHRQKREAAALVYQDPEGTDFVEFLRRLFLSGISFFLEHPKYAAIANEFMTLPKEVNGTFLSAGLNESHRYLAELIERKKARGEIGSGIDSDTLARMTTFFSMHFADFFMKHYASGAEEDRYVREVDHMLRIIERGIR</sequence>
<dbReference type="OrthoDB" id="9812484at2"/>
<dbReference type="InterPro" id="IPR023772">
    <property type="entry name" value="DNA-bd_HTH_TetR-type_CS"/>
</dbReference>
<dbReference type="Proteomes" id="UP000247476">
    <property type="component" value="Unassembled WGS sequence"/>
</dbReference>
<dbReference type="InterPro" id="IPR009057">
    <property type="entry name" value="Homeodomain-like_sf"/>
</dbReference>
<evidence type="ECO:0000256" key="2">
    <source>
        <dbReference type="PROSITE-ProRule" id="PRU00335"/>
    </source>
</evidence>
<dbReference type="PANTHER" id="PTHR43479:SF11">
    <property type="entry name" value="ACREF_ENVCD OPERON REPRESSOR-RELATED"/>
    <property type="match status" value="1"/>
</dbReference>
<dbReference type="SUPFAM" id="SSF48498">
    <property type="entry name" value="Tetracyclin repressor-like, C-terminal domain"/>
    <property type="match status" value="1"/>
</dbReference>
<dbReference type="PROSITE" id="PS50977">
    <property type="entry name" value="HTH_TETR_2"/>
    <property type="match status" value="1"/>
</dbReference>
<dbReference type="SUPFAM" id="SSF46689">
    <property type="entry name" value="Homeodomain-like"/>
    <property type="match status" value="1"/>
</dbReference>
<dbReference type="PROSITE" id="PS01081">
    <property type="entry name" value="HTH_TETR_1"/>
    <property type="match status" value="1"/>
</dbReference>
<feature type="domain" description="HTH tetR-type" evidence="3">
    <location>
        <begin position="11"/>
        <end position="71"/>
    </location>
</feature>
<dbReference type="GO" id="GO:0003677">
    <property type="term" value="F:DNA binding"/>
    <property type="evidence" value="ECO:0007669"/>
    <property type="project" value="UniProtKB-UniRule"/>
</dbReference>
<dbReference type="Gene3D" id="1.10.357.10">
    <property type="entry name" value="Tetracycline Repressor, domain 2"/>
    <property type="match status" value="1"/>
</dbReference>
<organism evidence="4 5">
    <name type="scientific">Paenibacillus flagellatus</name>
    <dbReference type="NCBI Taxonomy" id="2211139"/>
    <lineage>
        <taxon>Bacteria</taxon>
        <taxon>Bacillati</taxon>
        <taxon>Bacillota</taxon>
        <taxon>Bacilli</taxon>
        <taxon>Bacillales</taxon>
        <taxon>Paenibacillaceae</taxon>
        <taxon>Paenibacillus</taxon>
    </lineage>
</organism>
<dbReference type="PRINTS" id="PR00455">
    <property type="entry name" value="HTHTETR"/>
</dbReference>
<accession>A0A2V5KBM0</accession>